<feature type="region of interest" description="Disordered" evidence="1">
    <location>
        <begin position="22"/>
        <end position="56"/>
    </location>
</feature>
<evidence type="ECO:0000313" key="4">
    <source>
        <dbReference type="Proteomes" id="UP000267536"/>
    </source>
</evidence>
<dbReference type="OrthoDB" id="10000972at2"/>
<dbReference type="AlphaFoldDB" id="A0A3N4H1H0"/>
<dbReference type="EMBL" id="RKMH01000010">
    <property type="protein sequence ID" value="RPA59054.1"/>
    <property type="molecule type" value="Genomic_DNA"/>
</dbReference>
<reference evidence="3 4" key="1">
    <citation type="submission" date="2018-11" db="EMBL/GenBank/DDBJ databases">
        <title>Draft genome sequence of Gordonia sp. RS15-1S isolated from rice stems.</title>
        <authorList>
            <person name="Muangham S."/>
        </authorList>
    </citation>
    <scope>NUCLEOTIDE SEQUENCE [LARGE SCALE GENOMIC DNA]</scope>
    <source>
        <strain evidence="3 4">RS15-1S</strain>
    </source>
</reference>
<dbReference type="RefSeq" id="WP_123931312.1">
    <property type="nucleotide sequence ID" value="NZ_JBPSDP010000010.1"/>
</dbReference>
<feature type="signal peptide" evidence="2">
    <location>
        <begin position="1"/>
        <end position="18"/>
    </location>
</feature>
<keyword evidence="2" id="KW-0732">Signal</keyword>
<evidence type="ECO:0000256" key="2">
    <source>
        <dbReference type="SAM" id="SignalP"/>
    </source>
</evidence>
<dbReference type="PROSITE" id="PS51257">
    <property type="entry name" value="PROKAR_LIPOPROTEIN"/>
    <property type="match status" value="1"/>
</dbReference>
<name>A0A3N4H1H0_9ACTN</name>
<feature type="region of interest" description="Disordered" evidence="1">
    <location>
        <begin position="70"/>
        <end position="134"/>
    </location>
</feature>
<feature type="chain" id="PRO_5038633786" description="PT repeat-containing protein" evidence="2">
    <location>
        <begin position="19"/>
        <end position="151"/>
    </location>
</feature>
<sequence>MKSRLMTMGIGGAAVLAAALTGCSSTENSSTQANSAASASASSSASTSSSGSTGTTTEMAAFEKCMANNGVTMPAHNGRPGDMAPPSGAPAGQPSGAPGQAPAGGSGGSGNTASQQQHTMSAPPGVDETTWTKALAACKSLAPTRQAQPSS</sequence>
<accession>A0A3N4H1H0</accession>
<evidence type="ECO:0000256" key="1">
    <source>
        <dbReference type="SAM" id="MobiDB-lite"/>
    </source>
</evidence>
<feature type="compositionally biased region" description="Polar residues" evidence="1">
    <location>
        <begin position="111"/>
        <end position="120"/>
    </location>
</feature>
<feature type="compositionally biased region" description="Low complexity" evidence="1">
    <location>
        <begin position="84"/>
        <end position="101"/>
    </location>
</feature>
<gene>
    <name evidence="3" type="ORF">EF294_14655</name>
</gene>
<dbReference type="Proteomes" id="UP000267536">
    <property type="component" value="Unassembled WGS sequence"/>
</dbReference>
<protein>
    <recommendedName>
        <fullName evidence="5">PT repeat-containing protein</fullName>
    </recommendedName>
</protein>
<proteinExistence type="predicted"/>
<evidence type="ECO:0000313" key="3">
    <source>
        <dbReference type="EMBL" id="RPA59054.1"/>
    </source>
</evidence>
<keyword evidence="4" id="KW-1185">Reference proteome</keyword>
<evidence type="ECO:0008006" key="5">
    <source>
        <dbReference type="Google" id="ProtNLM"/>
    </source>
</evidence>
<comment type="caution">
    <text evidence="3">The sequence shown here is derived from an EMBL/GenBank/DDBJ whole genome shotgun (WGS) entry which is preliminary data.</text>
</comment>
<organism evidence="3 4">
    <name type="scientific">Gordonia oryzae</name>
    <dbReference type="NCBI Taxonomy" id="2487349"/>
    <lineage>
        <taxon>Bacteria</taxon>
        <taxon>Bacillati</taxon>
        <taxon>Actinomycetota</taxon>
        <taxon>Actinomycetes</taxon>
        <taxon>Mycobacteriales</taxon>
        <taxon>Gordoniaceae</taxon>
        <taxon>Gordonia</taxon>
    </lineage>
</organism>